<comment type="subcellular location">
    <subcellularLocation>
        <location evidence="1">Cell membrane</location>
        <topology evidence="1">Multi-pass membrane protein</topology>
    </subcellularLocation>
</comment>
<dbReference type="Gene3D" id="1.20.58.220">
    <property type="entry name" value="Phosphate transport system protein phou homolog 2, domain 2"/>
    <property type="match status" value="1"/>
</dbReference>
<feature type="domain" description="PhoU" evidence="7">
    <location>
        <begin position="447"/>
        <end position="531"/>
    </location>
</feature>
<dbReference type="InterPro" id="IPR004633">
    <property type="entry name" value="NaPi_cotrn-rel/YqeW-like"/>
</dbReference>
<evidence type="ECO:0000256" key="5">
    <source>
        <dbReference type="ARBA" id="ARBA00023136"/>
    </source>
</evidence>
<dbReference type="SUPFAM" id="SSF109755">
    <property type="entry name" value="PhoU-like"/>
    <property type="match status" value="1"/>
</dbReference>
<dbReference type="PANTHER" id="PTHR10010:SF46">
    <property type="entry name" value="SODIUM-DEPENDENT PHOSPHATE TRANSPORT PROTEIN 2B"/>
    <property type="match status" value="1"/>
</dbReference>
<dbReference type="GO" id="GO:0005436">
    <property type="term" value="F:sodium:phosphate symporter activity"/>
    <property type="evidence" value="ECO:0007669"/>
    <property type="project" value="InterPro"/>
</dbReference>
<reference evidence="9 11" key="1">
    <citation type="submission" date="2019-05" db="EMBL/GenBank/DDBJ databases">
        <authorList>
            <person name="Schori C."/>
            <person name="Ahrens C."/>
        </authorList>
    </citation>
    <scope>NUCLEOTIDE SEQUENCE [LARGE SCALE GENOMIC DNA]</scope>
    <source>
        <strain evidence="9 11">DSM 10702</strain>
    </source>
</reference>
<feature type="domain" description="PhoU" evidence="7">
    <location>
        <begin position="342"/>
        <end position="427"/>
    </location>
</feature>
<keyword evidence="3 6" id="KW-0812">Transmembrane</keyword>
<protein>
    <submittedName>
        <fullName evidence="8 9">Na/Pi cotransporter</fullName>
    </submittedName>
</protein>
<name>A0A0Q0TL45_CLOBU</name>
<reference evidence="8 10" key="2">
    <citation type="submission" date="2019-07" db="EMBL/GenBank/DDBJ databases">
        <title>Whole genome shotgun sequence of Clostridium butyricum NBRC 3858.</title>
        <authorList>
            <person name="Hosoyama A."/>
            <person name="Uohara A."/>
            <person name="Ohji S."/>
            <person name="Ichikawa N."/>
        </authorList>
    </citation>
    <scope>NUCLEOTIDE SEQUENCE [LARGE SCALE GENOMIC DNA]</scope>
    <source>
        <strain evidence="8 10">NBRC 3858</strain>
    </source>
</reference>
<keyword evidence="4 6" id="KW-1133">Transmembrane helix</keyword>
<dbReference type="GO" id="GO:0044341">
    <property type="term" value="P:sodium-dependent phosphate transport"/>
    <property type="evidence" value="ECO:0007669"/>
    <property type="project" value="InterPro"/>
</dbReference>
<evidence type="ECO:0000259" key="7">
    <source>
        <dbReference type="Pfam" id="PF01895"/>
    </source>
</evidence>
<feature type="transmembrane region" description="Helical" evidence="6">
    <location>
        <begin position="110"/>
        <end position="127"/>
    </location>
</feature>
<evidence type="ECO:0000256" key="6">
    <source>
        <dbReference type="SAM" id="Phobius"/>
    </source>
</evidence>
<dbReference type="AlphaFoldDB" id="A0A0Q0TL45"/>
<feature type="transmembrane region" description="Helical" evidence="6">
    <location>
        <begin position="209"/>
        <end position="230"/>
    </location>
</feature>
<keyword evidence="5 6" id="KW-0472">Membrane</keyword>
<dbReference type="InterPro" id="IPR038078">
    <property type="entry name" value="PhoU-like_sf"/>
</dbReference>
<feature type="transmembrane region" description="Helical" evidence="6">
    <location>
        <begin position="242"/>
        <end position="263"/>
    </location>
</feature>
<sequence>MDTFKILIELMGGLGLFIYGMKLMGDGLENAAGEGLKNILEKVTSNRIMGVAVGTIITAVIQSSSATTVMVVGFVNAGLMTLSQALGVIMGANIGTTITAQLVAFKLDQIAPLFVFTGAAVVMFAKAKKRVEIGNIILGFGILFTGMGAMTSAMEPISSSPQFTQLLLAVGDNWVIGILTGVFFTAIIQSSSATTGILIALASTNAITITLAIPILFGCNIGTCVTAMLASIGTNKTAHKAAFLHLIFNVVGTIIFIPFIGYLGDFVATTSTDISRQIANAHTIFNITNAAVLLPFGNLIIKFVNKVIPCEDKIENLGPKFIDERFLETPVIAAGQVIKETIRMANKAKKNVQLSMDAFLTEDQQLINQVYENEKLINILEESITNYLVKLSKCTLSDKEKVIVASTFHIVIDIERIGDHAENIADLAIERKNKKLKYSSDALEEINEIYTAVINSLNIAITSYATRDLEKAKSIKEIENSINSYQKKYREKHIQRLYDGCCNAYEGAIFLDLITDFERIGDHSTNIAENVIGNSIY</sequence>
<dbReference type="OrthoDB" id="9763003at2"/>
<dbReference type="GeneID" id="92946360"/>
<keyword evidence="2" id="KW-1003">Cell membrane</keyword>
<feature type="transmembrane region" description="Helical" evidence="6">
    <location>
        <begin position="284"/>
        <end position="304"/>
    </location>
</feature>
<feature type="transmembrane region" description="Helical" evidence="6">
    <location>
        <begin position="174"/>
        <end position="202"/>
    </location>
</feature>
<organism evidence="8 10">
    <name type="scientific">Clostridium butyricum</name>
    <dbReference type="NCBI Taxonomy" id="1492"/>
    <lineage>
        <taxon>Bacteria</taxon>
        <taxon>Bacillati</taxon>
        <taxon>Bacillota</taxon>
        <taxon>Clostridia</taxon>
        <taxon>Eubacteriales</taxon>
        <taxon>Clostridiaceae</taxon>
        <taxon>Clostridium</taxon>
    </lineage>
</organism>
<dbReference type="Proteomes" id="UP000321089">
    <property type="component" value="Unassembled WGS sequence"/>
</dbReference>
<dbReference type="GO" id="GO:0005886">
    <property type="term" value="C:plasma membrane"/>
    <property type="evidence" value="ECO:0007669"/>
    <property type="project" value="UniProtKB-SubCell"/>
</dbReference>
<dbReference type="NCBIfam" id="TIGR00704">
    <property type="entry name" value="NaPi_cotrn_rel"/>
    <property type="match status" value="1"/>
</dbReference>
<dbReference type="KEGG" id="cbut:ATN24_19500"/>
<evidence type="ECO:0000256" key="3">
    <source>
        <dbReference type="ARBA" id="ARBA00022692"/>
    </source>
</evidence>
<gene>
    <name evidence="8" type="ORF">CBU02nite_17970</name>
    <name evidence="9" type="ORF">FF104_19270</name>
</gene>
<evidence type="ECO:0000313" key="8">
    <source>
        <dbReference type="EMBL" id="GEQ21291.1"/>
    </source>
</evidence>
<evidence type="ECO:0000256" key="2">
    <source>
        <dbReference type="ARBA" id="ARBA00022475"/>
    </source>
</evidence>
<accession>A0A0Q0TL45</accession>
<proteinExistence type="predicted"/>
<dbReference type="NCBIfam" id="NF037997">
    <property type="entry name" value="Na_Pi_symport"/>
    <property type="match status" value="1"/>
</dbReference>
<evidence type="ECO:0000313" key="9">
    <source>
        <dbReference type="EMBL" id="QMW93060.1"/>
    </source>
</evidence>
<dbReference type="Pfam" id="PF02690">
    <property type="entry name" value="Na_Pi_cotrans"/>
    <property type="match status" value="1"/>
</dbReference>
<dbReference type="RefSeq" id="WP_002581463.1">
    <property type="nucleotide sequence ID" value="NZ_AP019717.1"/>
</dbReference>
<dbReference type="EMBL" id="CP040627">
    <property type="protein sequence ID" value="QMW93060.1"/>
    <property type="molecule type" value="Genomic_DNA"/>
</dbReference>
<evidence type="ECO:0000256" key="1">
    <source>
        <dbReference type="ARBA" id="ARBA00004651"/>
    </source>
</evidence>
<evidence type="ECO:0000313" key="11">
    <source>
        <dbReference type="Proteomes" id="UP000515243"/>
    </source>
</evidence>
<dbReference type="InterPro" id="IPR003841">
    <property type="entry name" value="Na/Pi_transpt"/>
</dbReference>
<dbReference type="EMBL" id="BKBC01000020">
    <property type="protein sequence ID" value="GEQ21291.1"/>
    <property type="molecule type" value="Genomic_DNA"/>
</dbReference>
<dbReference type="InterPro" id="IPR026022">
    <property type="entry name" value="PhoU_dom"/>
</dbReference>
<dbReference type="PANTHER" id="PTHR10010">
    <property type="entry name" value="SOLUTE CARRIER FAMILY 34 SODIUM PHOSPHATE , MEMBER 2-RELATED"/>
    <property type="match status" value="1"/>
</dbReference>
<evidence type="ECO:0000313" key="10">
    <source>
        <dbReference type="Proteomes" id="UP000321089"/>
    </source>
</evidence>
<dbReference type="Proteomes" id="UP000515243">
    <property type="component" value="Chromosome 2"/>
</dbReference>
<feature type="transmembrane region" description="Helical" evidence="6">
    <location>
        <begin position="134"/>
        <end position="154"/>
    </location>
</feature>
<feature type="transmembrane region" description="Helical" evidence="6">
    <location>
        <begin position="85"/>
        <end position="104"/>
    </location>
</feature>
<evidence type="ECO:0000256" key="4">
    <source>
        <dbReference type="ARBA" id="ARBA00022989"/>
    </source>
</evidence>
<feature type="transmembrane region" description="Helical" evidence="6">
    <location>
        <begin position="48"/>
        <end position="73"/>
    </location>
</feature>
<dbReference type="Pfam" id="PF01895">
    <property type="entry name" value="PhoU"/>
    <property type="match status" value="2"/>
</dbReference>